<keyword evidence="1" id="KW-0812">Transmembrane</keyword>
<keyword evidence="1" id="KW-0472">Membrane</keyword>
<organism evidence="3 4">
    <name type="scientific">Candidatus Falkowbacteria bacterium RIFOXYD2_FULL_34_120</name>
    <dbReference type="NCBI Taxonomy" id="1798007"/>
    <lineage>
        <taxon>Bacteria</taxon>
        <taxon>Candidatus Falkowiibacteriota</taxon>
    </lineage>
</organism>
<proteinExistence type="predicted"/>
<protein>
    <recommendedName>
        <fullName evidence="5">Macroglobulin domain-containing protein</fullName>
    </recommendedName>
</protein>
<feature type="transmembrane region" description="Helical" evidence="1">
    <location>
        <begin position="264"/>
        <end position="284"/>
    </location>
</feature>
<gene>
    <name evidence="3" type="ORF">A2531_04715</name>
</gene>
<keyword evidence="2" id="KW-0732">Signal</keyword>
<sequence>MKKTLVFIFFAFFPLFYAGAASPLEINLNKTEYFPGDKIIMKTEFINTYTQEVVGVLFCSIEASNNEMPPMPTMIEINLKPGEKSEKLECAMTIGEAMPEGIYRAQAEVMDQNKTTVIKNEKEFIVSGTKKMFEADALLCADIECTERKVVFMQGEKVYIRLEGNSGDISVNAFVDDQSIVFDNNLAIFEATKEGSFALKINLEKQGFVNQEIDKDFAVIAAPAKIKSASVCQVDNKCTGKETEQNCPQDCVIVKSKIFSQGNIIFSIVLLVAVGFIVVGYKIMKKKDEKNSV</sequence>
<comment type="caution">
    <text evidence="3">The sequence shown here is derived from an EMBL/GenBank/DDBJ whole genome shotgun (WGS) entry which is preliminary data.</text>
</comment>
<keyword evidence="1" id="KW-1133">Transmembrane helix</keyword>
<dbReference type="Proteomes" id="UP000177579">
    <property type="component" value="Unassembled WGS sequence"/>
</dbReference>
<evidence type="ECO:0000313" key="4">
    <source>
        <dbReference type="Proteomes" id="UP000177579"/>
    </source>
</evidence>
<dbReference type="AlphaFoldDB" id="A0A1F5TSF6"/>
<accession>A0A1F5TSF6</accession>
<feature type="chain" id="PRO_5009521419" description="Macroglobulin domain-containing protein" evidence="2">
    <location>
        <begin position="21"/>
        <end position="293"/>
    </location>
</feature>
<reference evidence="3 4" key="1">
    <citation type="journal article" date="2016" name="Nat. Commun.">
        <title>Thousands of microbial genomes shed light on interconnected biogeochemical processes in an aquifer system.</title>
        <authorList>
            <person name="Anantharaman K."/>
            <person name="Brown C.T."/>
            <person name="Hug L.A."/>
            <person name="Sharon I."/>
            <person name="Castelle C.J."/>
            <person name="Probst A.J."/>
            <person name="Thomas B.C."/>
            <person name="Singh A."/>
            <person name="Wilkins M.J."/>
            <person name="Karaoz U."/>
            <person name="Brodie E.L."/>
            <person name="Williams K.H."/>
            <person name="Hubbard S.S."/>
            <person name="Banfield J.F."/>
        </authorList>
    </citation>
    <scope>NUCLEOTIDE SEQUENCE [LARGE SCALE GENOMIC DNA]</scope>
</reference>
<feature type="signal peptide" evidence="2">
    <location>
        <begin position="1"/>
        <end position="20"/>
    </location>
</feature>
<evidence type="ECO:0008006" key="5">
    <source>
        <dbReference type="Google" id="ProtNLM"/>
    </source>
</evidence>
<evidence type="ECO:0000313" key="3">
    <source>
        <dbReference type="EMBL" id="OGF41906.1"/>
    </source>
</evidence>
<evidence type="ECO:0000256" key="2">
    <source>
        <dbReference type="SAM" id="SignalP"/>
    </source>
</evidence>
<evidence type="ECO:0000256" key="1">
    <source>
        <dbReference type="SAM" id="Phobius"/>
    </source>
</evidence>
<name>A0A1F5TSF6_9BACT</name>
<dbReference type="EMBL" id="MFGO01000001">
    <property type="protein sequence ID" value="OGF41906.1"/>
    <property type="molecule type" value="Genomic_DNA"/>
</dbReference>